<sequence length="279" mass="31328">CLGCEWRFQSDRAKLSGQWTWLRLRLSELDLQIQQVSKLHQHLHTNKTGVVLAEAQPLTDLQIQQTLLTETADLMLTARHPHDLNSELDTEPSSPTRLLRNIERQSAQLSQIVNSLMAPLSDSPLPCPVAKRDSRCWRGSRKRLFNSGETDVFLHTSPTCTRKAGEKKRRRVCCQGQLPSQVDVTPGCARTRPLLTYHKPRLFAMDQSAVTQQGADFSAYRFSRSVSCDQKSVCSGPDYSNSTNRSSAFFKQDWLQPSRPGSLLSPGLNPAGKHTPSIF</sequence>
<evidence type="ECO:0000313" key="1">
    <source>
        <dbReference type="EMBL" id="KAF5892995.1"/>
    </source>
</evidence>
<feature type="non-terminal residue" evidence="1">
    <location>
        <position position="279"/>
    </location>
</feature>
<dbReference type="PANTHER" id="PTHR22443:SF16">
    <property type="entry name" value="KAT8 REGULATORY NSL COMPLEX SUBUNIT 1-LIKE PROTEIN"/>
    <property type="match status" value="1"/>
</dbReference>
<dbReference type="PANTHER" id="PTHR22443">
    <property type="entry name" value="NON-SPECIFIC LETHAL 1, ISOFORM M"/>
    <property type="match status" value="1"/>
</dbReference>
<protein>
    <submittedName>
        <fullName evidence="1">KAT8 regulatory NSL complex subunit 1-like protein</fullName>
    </submittedName>
</protein>
<keyword evidence="2" id="KW-1185">Reference proteome</keyword>
<dbReference type="EMBL" id="QNUK01000461">
    <property type="protein sequence ID" value="KAF5892995.1"/>
    <property type="molecule type" value="Genomic_DNA"/>
</dbReference>
<evidence type="ECO:0000313" key="2">
    <source>
        <dbReference type="Proteomes" id="UP000727407"/>
    </source>
</evidence>
<reference evidence="1" key="1">
    <citation type="submission" date="2020-07" db="EMBL/GenBank/DDBJ databases">
        <title>Clarias magur genome sequencing, assembly and annotation.</title>
        <authorList>
            <person name="Kushwaha B."/>
            <person name="Kumar R."/>
            <person name="Das P."/>
            <person name="Joshi C.G."/>
            <person name="Kumar D."/>
            <person name="Nagpure N.S."/>
            <person name="Pandey M."/>
            <person name="Agarwal S."/>
            <person name="Srivastava S."/>
            <person name="Singh M."/>
            <person name="Sahoo L."/>
            <person name="Jayasankar P."/>
            <person name="Meher P.K."/>
            <person name="Koringa P.G."/>
            <person name="Iquebal M.A."/>
            <person name="Das S.P."/>
            <person name="Bit A."/>
            <person name="Patnaik S."/>
            <person name="Patel N."/>
            <person name="Shah T.M."/>
            <person name="Hinsu A."/>
            <person name="Jena J.K."/>
        </authorList>
    </citation>
    <scope>NUCLEOTIDE SEQUENCE</scope>
    <source>
        <strain evidence="1">CIFAMagur01</strain>
        <tissue evidence="1">Testis</tissue>
    </source>
</reference>
<dbReference type="OrthoDB" id="6022640at2759"/>
<accession>A0A8J4XBW1</accession>
<dbReference type="AlphaFoldDB" id="A0A8J4XBW1"/>
<proteinExistence type="predicted"/>
<dbReference type="Proteomes" id="UP000727407">
    <property type="component" value="Unassembled WGS sequence"/>
</dbReference>
<dbReference type="GO" id="GO:0035035">
    <property type="term" value="F:histone acetyltransferase binding"/>
    <property type="evidence" value="ECO:0007669"/>
    <property type="project" value="TreeGrafter"/>
</dbReference>
<organism evidence="1 2">
    <name type="scientific">Clarias magur</name>
    <name type="common">Asian catfish</name>
    <name type="synonym">Macropteronotus magur</name>
    <dbReference type="NCBI Taxonomy" id="1594786"/>
    <lineage>
        <taxon>Eukaryota</taxon>
        <taxon>Metazoa</taxon>
        <taxon>Chordata</taxon>
        <taxon>Craniata</taxon>
        <taxon>Vertebrata</taxon>
        <taxon>Euteleostomi</taxon>
        <taxon>Actinopterygii</taxon>
        <taxon>Neopterygii</taxon>
        <taxon>Teleostei</taxon>
        <taxon>Ostariophysi</taxon>
        <taxon>Siluriformes</taxon>
        <taxon>Clariidae</taxon>
        <taxon>Clarias</taxon>
    </lineage>
</organism>
<name>A0A8J4XBW1_CLAMG</name>
<dbReference type="GO" id="GO:0044545">
    <property type="term" value="C:NSL complex"/>
    <property type="evidence" value="ECO:0007669"/>
    <property type="project" value="TreeGrafter"/>
</dbReference>
<comment type="caution">
    <text evidence="1">The sequence shown here is derived from an EMBL/GenBank/DDBJ whole genome shotgun (WGS) entry which is preliminary data.</text>
</comment>
<gene>
    <name evidence="1" type="primary">kansl1l</name>
    <name evidence="1" type="ORF">DAT39_017305</name>
</gene>
<dbReference type="InterPro" id="IPR026180">
    <property type="entry name" value="NSL1"/>
</dbReference>
<feature type="non-terminal residue" evidence="1">
    <location>
        <position position="1"/>
    </location>
</feature>